<evidence type="ECO:0000256" key="7">
    <source>
        <dbReference type="ARBA" id="ARBA00023033"/>
    </source>
</evidence>
<keyword evidence="10" id="KW-1133">Transmembrane helix</keyword>
<gene>
    <name evidence="12" type="ORF">G2W53_028000</name>
</gene>
<keyword evidence="4 8" id="KW-0479">Metal-binding</keyword>
<keyword evidence="6 8" id="KW-0408">Iron</keyword>
<evidence type="ECO:0000256" key="1">
    <source>
        <dbReference type="ARBA" id="ARBA00001971"/>
    </source>
</evidence>
<organism evidence="12 13">
    <name type="scientific">Senna tora</name>
    <dbReference type="NCBI Taxonomy" id="362788"/>
    <lineage>
        <taxon>Eukaryota</taxon>
        <taxon>Viridiplantae</taxon>
        <taxon>Streptophyta</taxon>
        <taxon>Embryophyta</taxon>
        <taxon>Tracheophyta</taxon>
        <taxon>Spermatophyta</taxon>
        <taxon>Magnoliopsida</taxon>
        <taxon>eudicotyledons</taxon>
        <taxon>Gunneridae</taxon>
        <taxon>Pentapetalae</taxon>
        <taxon>rosids</taxon>
        <taxon>fabids</taxon>
        <taxon>Fabales</taxon>
        <taxon>Fabaceae</taxon>
        <taxon>Caesalpinioideae</taxon>
        <taxon>Cassia clade</taxon>
        <taxon>Senna</taxon>
    </lineage>
</organism>
<keyword evidence="13" id="KW-1185">Reference proteome</keyword>
<keyword evidence="9" id="KW-0175">Coiled coil</keyword>
<accession>A0A834T2C0</accession>
<feature type="domain" description="RNase H type-1" evidence="11">
    <location>
        <begin position="780"/>
        <end position="910"/>
    </location>
</feature>
<comment type="cofactor">
    <cofactor evidence="1 8">
        <name>heme</name>
        <dbReference type="ChEBI" id="CHEBI:30413"/>
    </cofactor>
</comment>
<sequence length="941" mass="106968">MELVASPSWLSLSTAAACLATFTILLLFGRRRRYNRPPGPRPWPIIGNLNLIGPLPHRSIHALSNKYGPIMQVWFGSNPIVVGSSVEMAEAFLKTHDGTIADRPRFTAGKYTLYNYANITWSQYGPYWRQARKMLLTELLSPKRLESYEYIRKEEVKNMVKRLYESANKTVVLKHHLFALTLNVISRMALGKKFTGRINENAVVSSSHEYIEMVDELLFLNGVLNIGDLIPWLNFMDLQGYIKRMKDLRKKLDKWMEDVLDEHEERRRKKIENYVAEDMVDVLLQLSQDPTLEVKIQRDGVKSLTLELIAGGTDTSSVTLEWAMCELLRKPKMLKNAREELDRVIGRERWVEEQDIPNLPYINAIMKETMRLHPVAPMLIPRLARQDFKIAGYDIPRGTQVLVNIWSIGRNPLVWDNPNEFEPKRFIEKAIDVKGHNFELLPFGAGRRMCPGYSFGLKVIQVSLANLLHGVGEDLLGRMYKSFDSYTWKGILKAKNRLIEGFGFRIGDGRSTKLWTDTWVGEKPLIDVIGNNAEHILDINETVSSIITDNRWQLEGISNICPQNVIREIESIPLPLFSQLSDALTWKSSPNGKYSAKSGYYFLNSSQVCSQLVFPWKDVWRLKCAESIRFFIWIICNTALPTNSLRAQRGMSASSICRRCNYSEETIVHCLRDCPAAKATWLHFGFGSTLNFFNYDLNSWILSFTGLRRNDHRLDDVKFLCIIYGSWKHRNTCVIDGGSPNYIKLHKEIELDIDMAWQVFSDSANISSCDSRCVSWSKPKQGMIKLNTDGSSFGNPGMAGYGGIFRNEDGGWLCGYSGFIGIRTSMFAELTAIKHGLNLAINKGFLKLEVDSDCQEAVNLISSGDISSHHLGVIINDIRTLSKSFEAISFKHILREANFCVDGLAKLGARNRVESYVWEVPPPDISLALLADHAAFGFCRP</sequence>
<dbReference type="GO" id="GO:0044550">
    <property type="term" value="P:secondary metabolite biosynthetic process"/>
    <property type="evidence" value="ECO:0007669"/>
    <property type="project" value="UniProtKB-ARBA"/>
</dbReference>
<dbReference type="Pfam" id="PF00067">
    <property type="entry name" value="p450"/>
    <property type="match status" value="1"/>
</dbReference>
<evidence type="ECO:0000256" key="2">
    <source>
        <dbReference type="ARBA" id="ARBA00010617"/>
    </source>
</evidence>
<evidence type="ECO:0000256" key="9">
    <source>
        <dbReference type="SAM" id="Coils"/>
    </source>
</evidence>
<feature type="coiled-coil region" evidence="9">
    <location>
        <begin position="238"/>
        <end position="265"/>
    </location>
</feature>
<dbReference type="CDD" id="cd06222">
    <property type="entry name" value="RNase_H_like"/>
    <property type="match status" value="1"/>
</dbReference>
<dbReference type="PROSITE" id="PS00086">
    <property type="entry name" value="CYTOCHROME_P450"/>
    <property type="match status" value="1"/>
</dbReference>
<dbReference type="InterPro" id="IPR026960">
    <property type="entry name" value="RVT-Znf"/>
</dbReference>
<dbReference type="CDD" id="cd20618">
    <property type="entry name" value="CYP71_clan"/>
    <property type="match status" value="1"/>
</dbReference>
<dbReference type="OrthoDB" id="1423330at2759"/>
<evidence type="ECO:0000313" key="12">
    <source>
        <dbReference type="EMBL" id="KAF7814031.1"/>
    </source>
</evidence>
<evidence type="ECO:0000259" key="11">
    <source>
        <dbReference type="PROSITE" id="PS50879"/>
    </source>
</evidence>
<dbReference type="Pfam" id="PF13966">
    <property type="entry name" value="zf-RVT"/>
    <property type="match status" value="1"/>
</dbReference>
<dbReference type="InterPro" id="IPR036396">
    <property type="entry name" value="Cyt_P450_sf"/>
</dbReference>
<dbReference type="PROSITE" id="PS50879">
    <property type="entry name" value="RNASE_H_1"/>
    <property type="match status" value="1"/>
</dbReference>
<dbReference type="EMBL" id="JAAIUW010000009">
    <property type="protein sequence ID" value="KAF7814031.1"/>
    <property type="molecule type" value="Genomic_DNA"/>
</dbReference>
<evidence type="ECO:0000256" key="5">
    <source>
        <dbReference type="ARBA" id="ARBA00023002"/>
    </source>
</evidence>
<dbReference type="InterPro" id="IPR002401">
    <property type="entry name" value="Cyt_P450_E_grp-I"/>
</dbReference>
<proteinExistence type="inferred from homology"/>
<comment type="caution">
    <text evidence="12">The sequence shown here is derived from an EMBL/GenBank/DDBJ whole genome shotgun (WGS) entry which is preliminary data.</text>
</comment>
<reference evidence="12" key="1">
    <citation type="submission" date="2020-09" db="EMBL/GenBank/DDBJ databases">
        <title>Genome-Enabled Discovery of Anthraquinone Biosynthesis in Senna tora.</title>
        <authorList>
            <person name="Kang S.-H."/>
            <person name="Pandey R.P."/>
            <person name="Lee C.-M."/>
            <person name="Sim J.-S."/>
            <person name="Jeong J.-T."/>
            <person name="Choi B.-S."/>
            <person name="Jung M."/>
            <person name="Ginzburg D."/>
            <person name="Zhao K."/>
            <person name="Won S.Y."/>
            <person name="Oh T.-J."/>
            <person name="Yu Y."/>
            <person name="Kim N.-H."/>
            <person name="Lee O.R."/>
            <person name="Lee T.-H."/>
            <person name="Bashyal P."/>
            <person name="Kim T.-S."/>
            <person name="Lee W.-H."/>
            <person name="Kawkins C."/>
            <person name="Kim C.-K."/>
            <person name="Kim J.S."/>
            <person name="Ahn B.O."/>
            <person name="Rhee S.Y."/>
            <person name="Sohng J.K."/>
        </authorList>
    </citation>
    <scope>NUCLEOTIDE SEQUENCE</scope>
    <source>
        <tissue evidence="12">Leaf</tissue>
    </source>
</reference>
<dbReference type="Pfam" id="PF13456">
    <property type="entry name" value="RVT_3"/>
    <property type="match status" value="1"/>
</dbReference>
<evidence type="ECO:0000256" key="4">
    <source>
        <dbReference type="ARBA" id="ARBA00022723"/>
    </source>
</evidence>
<evidence type="ECO:0000256" key="6">
    <source>
        <dbReference type="ARBA" id="ARBA00023004"/>
    </source>
</evidence>
<keyword evidence="5" id="KW-0560">Oxidoreductase</keyword>
<evidence type="ECO:0000256" key="3">
    <source>
        <dbReference type="ARBA" id="ARBA00022617"/>
    </source>
</evidence>
<keyword evidence="10" id="KW-0472">Membrane</keyword>
<evidence type="ECO:0000313" key="13">
    <source>
        <dbReference type="Proteomes" id="UP000634136"/>
    </source>
</evidence>
<comment type="similarity">
    <text evidence="2">Belongs to the cytochrome P450 family.</text>
</comment>
<dbReference type="GO" id="GO:0016705">
    <property type="term" value="F:oxidoreductase activity, acting on paired donors, with incorporation or reduction of molecular oxygen"/>
    <property type="evidence" value="ECO:0007669"/>
    <property type="project" value="InterPro"/>
</dbReference>
<feature type="transmembrane region" description="Helical" evidence="10">
    <location>
        <begin position="6"/>
        <end position="28"/>
    </location>
</feature>
<dbReference type="GO" id="GO:0003676">
    <property type="term" value="F:nucleic acid binding"/>
    <property type="evidence" value="ECO:0007669"/>
    <property type="project" value="InterPro"/>
</dbReference>
<evidence type="ECO:0000256" key="10">
    <source>
        <dbReference type="SAM" id="Phobius"/>
    </source>
</evidence>
<dbReference type="PRINTS" id="PR00463">
    <property type="entry name" value="EP450I"/>
</dbReference>
<dbReference type="GO" id="GO:0020037">
    <property type="term" value="F:heme binding"/>
    <property type="evidence" value="ECO:0007669"/>
    <property type="project" value="InterPro"/>
</dbReference>
<keyword evidence="3 8" id="KW-0349">Heme</keyword>
<dbReference type="InterPro" id="IPR001128">
    <property type="entry name" value="Cyt_P450"/>
</dbReference>
<name>A0A834T2C0_9FABA</name>
<dbReference type="GO" id="GO:0004523">
    <property type="term" value="F:RNA-DNA hybrid ribonuclease activity"/>
    <property type="evidence" value="ECO:0007669"/>
    <property type="project" value="InterPro"/>
</dbReference>
<keyword evidence="7" id="KW-0503">Monooxygenase</keyword>
<dbReference type="InterPro" id="IPR002156">
    <property type="entry name" value="RNaseH_domain"/>
</dbReference>
<dbReference type="Gene3D" id="3.30.420.10">
    <property type="entry name" value="Ribonuclease H-like superfamily/Ribonuclease H"/>
    <property type="match status" value="1"/>
</dbReference>
<dbReference type="SUPFAM" id="SSF53098">
    <property type="entry name" value="Ribonuclease H-like"/>
    <property type="match status" value="1"/>
</dbReference>
<dbReference type="Gene3D" id="1.10.630.10">
    <property type="entry name" value="Cytochrome P450"/>
    <property type="match status" value="1"/>
</dbReference>
<feature type="binding site" description="axial binding residue" evidence="8">
    <location>
        <position position="450"/>
    </location>
    <ligand>
        <name>heme</name>
        <dbReference type="ChEBI" id="CHEBI:30413"/>
    </ligand>
    <ligandPart>
        <name>Fe</name>
        <dbReference type="ChEBI" id="CHEBI:18248"/>
    </ligandPart>
</feature>
<dbReference type="PRINTS" id="PR00385">
    <property type="entry name" value="P450"/>
</dbReference>
<protein>
    <submittedName>
        <fullName evidence="12">Cytochrome P450 71A1-like</fullName>
    </submittedName>
</protein>
<dbReference type="InterPro" id="IPR044730">
    <property type="entry name" value="RNase_H-like_dom_plant"/>
</dbReference>
<dbReference type="Proteomes" id="UP000634136">
    <property type="component" value="Unassembled WGS sequence"/>
</dbReference>
<dbReference type="GO" id="GO:0004497">
    <property type="term" value="F:monooxygenase activity"/>
    <property type="evidence" value="ECO:0007669"/>
    <property type="project" value="UniProtKB-KW"/>
</dbReference>
<dbReference type="PANTHER" id="PTHR47944">
    <property type="entry name" value="CYTOCHROME P450 98A9"/>
    <property type="match status" value="1"/>
</dbReference>
<dbReference type="InterPro" id="IPR017972">
    <property type="entry name" value="Cyt_P450_CS"/>
</dbReference>
<dbReference type="SUPFAM" id="SSF48264">
    <property type="entry name" value="Cytochrome P450"/>
    <property type="match status" value="1"/>
</dbReference>
<dbReference type="FunFam" id="1.10.630.10:FF:000038">
    <property type="entry name" value="Cytochrome P450 84A1"/>
    <property type="match status" value="1"/>
</dbReference>
<keyword evidence="10" id="KW-0812">Transmembrane</keyword>
<dbReference type="GO" id="GO:0005506">
    <property type="term" value="F:iron ion binding"/>
    <property type="evidence" value="ECO:0007669"/>
    <property type="project" value="InterPro"/>
</dbReference>
<evidence type="ECO:0000256" key="8">
    <source>
        <dbReference type="PIRSR" id="PIRSR602401-1"/>
    </source>
</evidence>
<dbReference type="InterPro" id="IPR012337">
    <property type="entry name" value="RNaseH-like_sf"/>
</dbReference>
<dbReference type="AlphaFoldDB" id="A0A834T2C0"/>
<dbReference type="InterPro" id="IPR036397">
    <property type="entry name" value="RNaseH_sf"/>
</dbReference>
<dbReference type="PANTHER" id="PTHR47944:SF4">
    <property type="entry name" value="OS09G0441700 PROTEIN"/>
    <property type="match status" value="1"/>
</dbReference>